<dbReference type="RefSeq" id="WP_057643134.1">
    <property type="nucleotide sequence ID" value="NZ_LLXU01000024.1"/>
</dbReference>
<gene>
    <name evidence="1" type="ORF">ARC20_02820</name>
</gene>
<name>A0A0R0ART5_9GAMM</name>
<proteinExistence type="predicted"/>
<reference evidence="1 2" key="1">
    <citation type="submission" date="2015-10" db="EMBL/GenBank/DDBJ databases">
        <title>Genome sequencing and analysis of members of genus Stenotrophomonas.</title>
        <authorList>
            <person name="Patil P.P."/>
            <person name="Midha S."/>
            <person name="Patil P.B."/>
        </authorList>
    </citation>
    <scope>NUCLEOTIDE SEQUENCE [LARGE SCALE GENOMIC DNA]</scope>
    <source>
        <strain evidence="1 2">JCM 16536</strain>
    </source>
</reference>
<evidence type="ECO:0000313" key="1">
    <source>
        <dbReference type="EMBL" id="KRG47869.1"/>
    </source>
</evidence>
<dbReference type="Proteomes" id="UP000051802">
    <property type="component" value="Unassembled WGS sequence"/>
</dbReference>
<protein>
    <submittedName>
        <fullName evidence="1">Uncharacterized protein</fullName>
    </submittedName>
</protein>
<comment type="caution">
    <text evidence="1">The sequence shown here is derived from an EMBL/GenBank/DDBJ whole genome shotgun (WGS) entry which is preliminary data.</text>
</comment>
<dbReference type="STRING" id="676599.ARC20_02820"/>
<sequence length="73" mass="8199">MSILLYVGGSKDGEKGLVPYGFSRSMAMTEEGPEFYVERTLSLERVGKVRVMALESLQDTWVAERLADHYARA</sequence>
<dbReference type="EMBL" id="LLXU01000024">
    <property type="protein sequence ID" value="KRG47869.1"/>
    <property type="molecule type" value="Genomic_DNA"/>
</dbReference>
<organism evidence="1 2">
    <name type="scientific">Stenotrophomonas panacihumi</name>
    <dbReference type="NCBI Taxonomy" id="676599"/>
    <lineage>
        <taxon>Bacteria</taxon>
        <taxon>Pseudomonadati</taxon>
        <taxon>Pseudomonadota</taxon>
        <taxon>Gammaproteobacteria</taxon>
        <taxon>Lysobacterales</taxon>
        <taxon>Lysobacteraceae</taxon>
        <taxon>Stenotrophomonas</taxon>
    </lineage>
</organism>
<keyword evidence="2" id="KW-1185">Reference proteome</keyword>
<accession>A0A0R0ART5</accession>
<evidence type="ECO:0000313" key="2">
    <source>
        <dbReference type="Proteomes" id="UP000051802"/>
    </source>
</evidence>
<dbReference type="OrthoDB" id="5986759at2"/>
<dbReference type="AlphaFoldDB" id="A0A0R0ART5"/>